<name>A0AAR5Q187_DENPD</name>
<keyword evidence="2" id="KW-0808">Transferase</keyword>
<keyword evidence="6" id="KW-1185">Reference proteome</keyword>
<dbReference type="Gene3D" id="3.40.50.150">
    <property type="entry name" value="Vaccinia Virus protein VP39"/>
    <property type="match status" value="1"/>
</dbReference>
<proteinExistence type="inferred from homology"/>
<evidence type="ECO:0000256" key="3">
    <source>
        <dbReference type="ARBA" id="ARBA00022691"/>
    </source>
</evidence>
<evidence type="ECO:0000313" key="5">
    <source>
        <dbReference type="EnsemblMetazoa" id="XP_019767004.1"/>
    </source>
</evidence>
<dbReference type="GO" id="GO:0005737">
    <property type="term" value="C:cytoplasm"/>
    <property type="evidence" value="ECO:0007669"/>
    <property type="project" value="TreeGrafter"/>
</dbReference>
<keyword evidence="3" id="KW-0949">S-adenosyl-L-methionine</keyword>
<gene>
    <name evidence="5" type="primary">109542284</name>
</gene>
<accession>A0AAR5Q187</accession>
<protein>
    <recommendedName>
        <fullName evidence="7">Methyltransferase-like protein 23</fullName>
    </recommendedName>
</protein>
<dbReference type="SUPFAM" id="SSF53335">
    <property type="entry name" value="S-adenosyl-L-methionine-dependent methyltransferases"/>
    <property type="match status" value="1"/>
</dbReference>
<dbReference type="PANTHER" id="PTHR14614:SF164">
    <property type="entry name" value="HISTONE-ARGININE METHYLTRANSFERASE METTL23"/>
    <property type="match status" value="1"/>
</dbReference>
<sequence>MSESPIEQVKKFVFSDDRNKTEKLDIYIPELLQASYSFYTWPCAPVLAWFLWENRSELPGKRVLELGSGTALPGILAAKCGSHVTFTESATLPKSLAHTRRSCQLNQLVVDEQVRVLGLTWGLFLSNLDCIGPVDIILGSDCFFDPAIFEDILVTVSYILNQNSGAKFFCTYQERSTDWTIEHLLNKWKLRAKVHDLSNLGAHSGVEVSDIFAGHTIHLLEIDSKA</sequence>
<reference evidence="6" key="1">
    <citation type="journal article" date="2013" name="Genome Biol.">
        <title>Draft genome of the mountain pine beetle, Dendroctonus ponderosae Hopkins, a major forest pest.</title>
        <authorList>
            <person name="Keeling C.I."/>
            <person name="Yuen M.M."/>
            <person name="Liao N.Y."/>
            <person name="Docking T.R."/>
            <person name="Chan S.K."/>
            <person name="Taylor G.A."/>
            <person name="Palmquist D.L."/>
            <person name="Jackman S.D."/>
            <person name="Nguyen A."/>
            <person name="Li M."/>
            <person name="Henderson H."/>
            <person name="Janes J.K."/>
            <person name="Zhao Y."/>
            <person name="Pandoh P."/>
            <person name="Moore R."/>
            <person name="Sperling F.A."/>
            <person name="Huber D.P."/>
            <person name="Birol I."/>
            <person name="Jones S.J."/>
            <person name="Bohlmann J."/>
        </authorList>
    </citation>
    <scope>NUCLEOTIDE SEQUENCE</scope>
</reference>
<comment type="similarity">
    <text evidence="4">Belongs to the methyltransferase superfamily. METTL23 family.</text>
</comment>
<evidence type="ECO:0008006" key="7">
    <source>
        <dbReference type="Google" id="ProtNLM"/>
    </source>
</evidence>
<keyword evidence="1" id="KW-0489">Methyltransferase</keyword>
<evidence type="ECO:0000313" key="6">
    <source>
        <dbReference type="Proteomes" id="UP000019118"/>
    </source>
</evidence>
<dbReference type="GO" id="GO:0032259">
    <property type="term" value="P:methylation"/>
    <property type="evidence" value="ECO:0007669"/>
    <property type="project" value="UniProtKB-KW"/>
</dbReference>
<evidence type="ECO:0000256" key="2">
    <source>
        <dbReference type="ARBA" id="ARBA00022679"/>
    </source>
</evidence>
<dbReference type="GO" id="GO:0005634">
    <property type="term" value="C:nucleus"/>
    <property type="evidence" value="ECO:0007669"/>
    <property type="project" value="TreeGrafter"/>
</dbReference>
<dbReference type="Proteomes" id="UP000019118">
    <property type="component" value="Unassembled WGS sequence"/>
</dbReference>
<dbReference type="PANTHER" id="PTHR14614">
    <property type="entry name" value="HEPATOCELLULAR CARCINOMA-ASSOCIATED ANTIGEN"/>
    <property type="match status" value="1"/>
</dbReference>
<dbReference type="GO" id="GO:0008168">
    <property type="term" value="F:methyltransferase activity"/>
    <property type="evidence" value="ECO:0007669"/>
    <property type="project" value="UniProtKB-KW"/>
</dbReference>
<dbReference type="AlphaFoldDB" id="A0AAR5Q187"/>
<evidence type="ECO:0000256" key="4">
    <source>
        <dbReference type="ARBA" id="ARBA00043988"/>
    </source>
</evidence>
<dbReference type="InterPro" id="IPR019410">
    <property type="entry name" value="Methyltransf_16"/>
</dbReference>
<dbReference type="InterPro" id="IPR029063">
    <property type="entry name" value="SAM-dependent_MTases_sf"/>
</dbReference>
<dbReference type="EnsemblMetazoa" id="XM_019911445.1">
    <property type="protein sequence ID" value="XP_019767004.1"/>
    <property type="gene ID" value="LOC109542284"/>
</dbReference>
<organism evidence="5 6">
    <name type="scientific">Dendroctonus ponderosae</name>
    <name type="common">Mountain pine beetle</name>
    <dbReference type="NCBI Taxonomy" id="77166"/>
    <lineage>
        <taxon>Eukaryota</taxon>
        <taxon>Metazoa</taxon>
        <taxon>Ecdysozoa</taxon>
        <taxon>Arthropoda</taxon>
        <taxon>Hexapoda</taxon>
        <taxon>Insecta</taxon>
        <taxon>Pterygota</taxon>
        <taxon>Neoptera</taxon>
        <taxon>Endopterygota</taxon>
        <taxon>Coleoptera</taxon>
        <taxon>Polyphaga</taxon>
        <taxon>Cucujiformia</taxon>
        <taxon>Curculionidae</taxon>
        <taxon>Scolytinae</taxon>
        <taxon>Dendroctonus</taxon>
    </lineage>
</organism>
<dbReference type="Pfam" id="PF10294">
    <property type="entry name" value="Methyltransf_16"/>
    <property type="match status" value="1"/>
</dbReference>
<evidence type="ECO:0000256" key="1">
    <source>
        <dbReference type="ARBA" id="ARBA00022603"/>
    </source>
</evidence>
<reference evidence="5" key="2">
    <citation type="submission" date="2024-08" db="UniProtKB">
        <authorList>
            <consortium name="EnsemblMetazoa"/>
        </authorList>
    </citation>
    <scope>IDENTIFICATION</scope>
</reference>